<keyword evidence="2" id="KW-1185">Reference proteome</keyword>
<evidence type="ECO:0000313" key="1">
    <source>
        <dbReference type="EMBL" id="KAJ9115767.1"/>
    </source>
</evidence>
<sequence>MAAKQGYKYVIEHMEEDDDTTKVVPPWVQLEYAQMLKHAGPQSEVFFTSLSSQSAEILPKQLEEAVAKHGTPVAKAHATTTPILTLLSSANPPIPISKVCLLDPKAERVLSPEDGEEGVFEYFLFGGILGDDPPRDRTGELRRMGFETRHLGSVQMTTDTAERGDLVSGDNSYREFKAQARRRTKVFCKGYRALRRHNSRAGALGVSKRIIDDKIPLDKIPYVDHPTIRFTENEAVEMPFRYIKGEDGEPILPAGMRELLRDDLNKSFDEF</sequence>
<organism evidence="1 2">
    <name type="scientific">Naganishia onofrii</name>
    <dbReference type="NCBI Taxonomy" id="1851511"/>
    <lineage>
        <taxon>Eukaryota</taxon>
        <taxon>Fungi</taxon>
        <taxon>Dikarya</taxon>
        <taxon>Basidiomycota</taxon>
        <taxon>Agaricomycotina</taxon>
        <taxon>Tremellomycetes</taxon>
        <taxon>Filobasidiales</taxon>
        <taxon>Filobasidiaceae</taxon>
        <taxon>Naganishia</taxon>
    </lineage>
</organism>
<accession>A0ACC2WXL2</accession>
<reference evidence="1" key="1">
    <citation type="submission" date="2023-04" db="EMBL/GenBank/DDBJ databases">
        <title>Draft Genome sequencing of Naganishia species isolated from polar environments using Oxford Nanopore Technology.</title>
        <authorList>
            <person name="Leo P."/>
            <person name="Venkateswaran K."/>
        </authorList>
    </citation>
    <scope>NUCLEOTIDE SEQUENCE</scope>
    <source>
        <strain evidence="1">DBVPG 5303</strain>
    </source>
</reference>
<name>A0ACC2WXL2_9TREE</name>
<gene>
    <name evidence="1" type="ORF">QFC24_006875</name>
</gene>
<comment type="caution">
    <text evidence="1">The sequence shown here is derived from an EMBL/GenBank/DDBJ whole genome shotgun (WGS) entry which is preliminary data.</text>
</comment>
<protein>
    <submittedName>
        <fullName evidence="1">Uncharacterized protein</fullName>
    </submittedName>
</protein>
<proteinExistence type="predicted"/>
<evidence type="ECO:0000313" key="2">
    <source>
        <dbReference type="Proteomes" id="UP001234202"/>
    </source>
</evidence>
<dbReference type="EMBL" id="JASBWV010000041">
    <property type="protein sequence ID" value="KAJ9115767.1"/>
    <property type="molecule type" value="Genomic_DNA"/>
</dbReference>
<dbReference type="Proteomes" id="UP001234202">
    <property type="component" value="Unassembled WGS sequence"/>
</dbReference>